<reference evidence="1 2" key="1">
    <citation type="submission" date="2019-02" db="EMBL/GenBank/DDBJ databases">
        <title>Sequencing the genomes of 1000 actinobacteria strains.</title>
        <authorList>
            <person name="Klenk H.-P."/>
        </authorList>
    </citation>
    <scope>NUCLEOTIDE SEQUENCE [LARGE SCALE GENOMIC DNA]</scope>
    <source>
        <strain evidence="1 2">DSM 45888</strain>
    </source>
</reference>
<dbReference type="AlphaFoldDB" id="A0A4Q7UES3"/>
<dbReference type="RefSeq" id="WP_130401246.1">
    <property type="nucleotide sequence ID" value="NZ_SHKK01000001.1"/>
</dbReference>
<protein>
    <submittedName>
        <fullName evidence="1">Uncharacterized protein</fullName>
    </submittedName>
</protein>
<accession>A0A4Q7UES3</accession>
<comment type="caution">
    <text evidence="1">The sequence shown here is derived from an EMBL/GenBank/DDBJ whole genome shotgun (WGS) entry which is preliminary data.</text>
</comment>
<gene>
    <name evidence="1" type="ORF">EV382_1981</name>
</gene>
<dbReference type="Proteomes" id="UP000293781">
    <property type="component" value="Unassembled WGS sequence"/>
</dbReference>
<evidence type="ECO:0000313" key="2">
    <source>
        <dbReference type="Proteomes" id="UP000293781"/>
    </source>
</evidence>
<keyword evidence="2" id="KW-1185">Reference proteome</keyword>
<evidence type="ECO:0000313" key="1">
    <source>
        <dbReference type="EMBL" id="RZT78788.1"/>
    </source>
</evidence>
<proteinExistence type="predicted"/>
<dbReference type="OrthoDB" id="2617571at2"/>
<dbReference type="EMBL" id="SHKK01000001">
    <property type="protein sequence ID" value="RZT78788.1"/>
    <property type="molecule type" value="Genomic_DNA"/>
</dbReference>
<organism evidence="1 2">
    <name type="scientific">Micromonospora violae</name>
    <dbReference type="NCBI Taxonomy" id="1278207"/>
    <lineage>
        <taxon>Bacteria</taxon>
        <taxon>Bacillati</taxon>
        <taxon>Actinomycetota</taxon>
        <taxon>Actinomycetes</taxon>
        <taxon>Micromonosporales</taxon>
        <taxon>Micromonosporaceae</taxon>
        <taxon>Micromonospora</taxon>
    </lineage>
</organism>
<sequence length="127" mass="13725">MSLDISVWIPDGDAYAGRDVVVDPPGTSTGVGAEGLRYELWGSAAVRRLGATFLPQLADITVDNRGHLQVLPGQLDAFEQECVLLAEAVEQLSAATGYDADRILHYLATMRHAVERARVVHGGIIIW</sequence>
<name>A0A4Q7UES3_9ACTN</name>